<name>K3X2M3_GLOUD</name>
<protein>
    <recommendedName>
        <fullName evidence="2">LicD/FKTN/FKRP nucleotidyltransferase domain-containing protein</fullName>
    </recommendedName>
</protein>
<dbReference type="eggNOG" id="ENOG502S6PR">
    <property type="taxonomic scope" value="Eukaryota"/>
</dbReference>
<dbReference type="EnsemblProtists" id="PYU1_T011472">
    <property type="protein sequence ID" value="PYU1_T011472"/>
    <property type="gene ID" value="PYU1_G011447"/>
</dbReference>
<accession>K3X2M3</accession>
<dbReference type="STRING" id="431595.K3X2M3"/>
<dbReference type="AlphaFoldDB" id="K3X2M3"/>
<dbReference type="EMBL" id="GL376571">
    <property type="status" value="NOT_ANNOTATED_CDS"/>
    <property type="molecule type" value="Genomic_DNA"/>
</dbReference>
<proteinExistence type="predicted"/>
<reference evidence="3" key="3">
    <citation type="submission" date="2015-02" db="UniProtKB">
        <authorList>
            <consortium name="EnsemblProtists"/>
        </authorList>
    </citation>
    <scope>IDENTIFICATION</scope>
    <source>
        <strain evidence="3">DAOM BR144</strain>
    </source>
</reference>
<dbReference type="VEuPathDB" id="FungiDB:PYU1_G011447"/>
<dbReference type="Proteomes" id="UP000019132">
    <property type="component" value="Unassembled WGS sequence"/>
</dbReference>
<dbReference type="InterPro" id="IPR052942">
    <property type="entry name" value="LPS_cholinephosphotransferase"/>
</dbReference>
<keyword evidence="1" id="KW-0472">Membrane</keyword>
<dbReference type="PANTHER" id="PTHR43404">
    <property type="entry name" value="LIPOPOLYSACCHARIDE CHOLINEPHOSPHOTRANSFERASE LICD"/>
    <property type="match status" value="1"/>
</dbReference>
<reference evidence="4" key="1">
    <citation type="journal article" date="2010" name="Genome Biol.">
        <title>Genome sequence of the necrotrophic plant pathogen Pythium ultimum reveals original pathogenicity mechanisms and effector repertoire.</title>
        <authorList>
            <person name="Levesque C.A."/>
            <person name="Brouwer H."/>
            <person name="Cano L."/>
            <person name="Hamilton J.P."/>
            <person name="Holt C."/>
            <person name="Huitema E."/>
            <person name="Raffaele S."/>
            <person name="Robideau G.P."/>
            <person name="Thines M."/>
            <person name="Win J."/>
            <person name="Zerillo M.M."/>
            <person name="Beakes G.W."/>
            <person name="Boore J.L."/>
            <person name="Busam D."/>
            <person name="Dumas B."/>
            <person name="Ferriera S."/>
            <person name="Fuerstenberg S.I."/>
            <person name="Gachon C.M."/>
            <person name="Gaulin E."/>
            <person name="Govers F."/>
            <person name="Grenville-Briggs L."/>
            <person name="Horner N."/>
            <person name="Hostetler J."/>
            <person name="Jiang R.H."/>
            <person name="Johnson J."/>
            <person name="Krajaejun T."/>
            <person name="Lin H."/>
            <person name="Meijer H.J."/>
            <person name="Moore B."/>
            <person name="Morris P."/>
            <person name="Phuntmart V."/>
            <person name="Puiu D."/>
            <person name="Shetty J."/>
            <person name="Stajich J.E."/>
            <person name="Tripathy S."/>
            <person name="Wawra S."/>
            <person name="van West P."/>
            <person name="Whitty B.R."/>
            <person name="Coutinho P.M."/>
            <person name="Henrissat B."/>
            <person name="Martin F."/>
            <person name="Thomas P.D."/>
            <person name="Tyler B.M."/>
            <person name="De Vries R.P."/>
            <person name="Kamoun S."/>
            <person name="Yandell M."/>
            <person name="Tisserat N."/>
            <person name="Buell C.R."/>
        </authorList>
    </citation>
    <scope>NUCLEOTIDE SEQUENCE</scope>
    <source>
        <strain evidence="4">DAOM:BR144</strain>
    </source>
</reference>
<keyword evidence="4" id="KW-1185">Reference proteome</keyword>
<dbReference type="Pfam" id="PF04991">
    <property type="entry name" value="LicD"/>
    <property type="match status" value="1"/>
</dbReference>
<feature type="transmembrane region" description="Helical" evidence="1">
    <location>
        <begin position="7"/>
        <end position="26"/>
    </location>
</feature>
<reference evidence="4" key="2">
    <citation type="submission" date="2010-04" db="EMBL/GenBank/DDBJ databases">
        <authorList>
            <person name="Buell R."/>
            <person name="Hamilton J."/>
            <person name="Hostetler J."/>
        </authorList>
    </citation>
    <scope>NUCLEOTIDE SEQUENCE [LARGE SCALE GENOMIC DNA]</scope>
    <source>
        <strain evidence="4">DAOM:BR144</strain>
    </source>
</reference>
<keyword evidence="1" id="KW-0812">Transmembrane</keyword>
<evidence type="ECO:0000313" key="3">
    <source>
        <dbReference type="EnsemblProtists" id="PYU1_T011472"/>
    </source>
</evidence>
<dbReference type="GO" id="GO:0009100">
    <property type="term" value="P:glycoprotein metabolic process"/>
    <property type="evidence" value="ECO:0007669"/>
    <property type="project" value="UniProtKB-ARBA"/>
</dbReference>
<evidence type="ECO:0000256" key="1">
    <source>
        <dbReference type="SAM" id="Phobius"/>
    </source>
</evidence>
<keyword evidence="1" id="KW-1133">Transmembrane helix</keyword>
<organism evidence="3 4">
    <name type="scientific">Globisporangium ultimum (strain ATCC 200006 / CBS 805.95 / DAOM BR144)</name>
    <name type="common">Pythium ultimum</name>
    <dbReference type="NCBI Taxonomy" id="431595"/>
    <lineage>
        <taxon>Eukaryota</taxon>
        <taxon>Sar</taxon>
        <taxon>Stramenopiles</taxon>
        <taxon>Oomycota</taxon>
        <taxon>Peronosporomycetes</taxon>
        <taxon>Pythiales</taxon>
        <taxon>Pythiaceae</taxon>
        <taxon>Globisporangium</taxon>
    </lineage>
</organism>
<feature type="domain" description="LicD/FKTN/FKRP nucleotidyltransferase" evidence="2">
    <location>
        <begin position="94"/>
        <end position="132"/>
    </location>
</feature>
<dbReference type="OMA" id="WDYNADM"/>
<dbReference type="InParanoid" id="K3X2M3"/>
<dbReference type="PANTHER" id="PTHR43404:SF1">
    <property type="entry name" value="MNN4P"/>
    <property type="match status" value="1"/>
</dbReference>
<evidence type="ECO:0000259" key="2">
    <source>
        <dbReference type="Pfam" id="PF04991"/>
    </source>
</evidence>
<evidence type="ECO:0000313" key="4">
    <source>
        <dbReference type="Proteomes" id="UP000019132"/>
    </source>
</evidence>
<dbReference type="InterPro" id="IPR007074">
    <property type="entry name" value="LicD/FKTN/FKRP_NTP_transf"/>
</dbReference>
<dbReference type="HOGENOM" id="CLU_080041_1_0_1"/>
<sequence>MKLARRTLWIAALMGVELLAFGYFLLHAPSGEGHAQDPLLRRQSSPNVRKCLSDRHRDPRFVRNGECVTPTQRMAALEDLLFELKTVFDTIAAPYWIDSGSLLGQYRTGGVIPWDVNGNVGMLSEGLEKLRTTNIALPDGYELEVLHSKYYPQGGRVDAIPARWIEKKYGFYIDIFEFLEFENADDPERKLLGTRPHQVWNTCEQCAMITVTSMPPRMTPIDGKEKGAQEGDVALELVEPIRMDIKRFLIPKDWIFPLKPCTFETFDVNCPAQIVRYLTHLYGDEFLEPDFW</sequence>